<feature type="domain" description="Peptidase M13 C-terminal" evidence="9">
    <location>
        <begin position="511"/>
        <end position="698"/>
    </location>
</feature>
<dbReference type="AlphaFoldDB" id="G3MKQ3"/>
<proteinExistence type="evidence at transcript level"/>
<comment type="cofactor">
    <cofactor evidence="1">
        <name>Zn(2+)</name>
        <dbReference type="ChEBI" id="CHEBI:29105"/>
    </cofactor>
</comment>
<comment type="similarity">
    <text evidence="2">Belongs to the peptidase M13 family.</text>
</comment>
<evidence type="ECO:0000256" key="1">
    <source>
        <dbReference type="ARBA" id="ARBA00001947"/>
    </source>
</evidence>
<evidence type="ECO:0000256" key="8">
    <source>
        <dbReference type="SAM" id="SignalP"/>
    </source>
</evidence>
<dbReference type="InterPro" id="IPR042089">
    <property type="entry name" value="Peptidase_M13_dom_2"/>
</dbReference>
<feature type="chain" id="PRO_5003447316" description="Peptidase M13 N-terminal domain-containing protein" evidence="8">
    <location>
        <begin position="24"/>
        <end position="721"/>
    </location>
</feature>
<dbReference type="InterPro" id="IPR018497">
    <property type="entry name" value="Peptidase_M13_C"/>
</dbReference>
<dbReference type="PROSITE" id="PS51885">
    <property type="entry name" value="NEPRILYSIN"/>
    <property type="match status" value="1"/>
</dbReference>
<evidence type="ECO:0008006" key="12">
    <source>
        <dbReference type="Google" id="ProtNLM"/>
    </source>
</evidence>
<name>G3MKQ3_AMBMU</name>
<dbReference type="InterPro" id="IPR024079">
    <property type="entry name" value="MetalloPept_cat_dom_sf"/>
</dbReference>
<sequence>MPCRLTLGILWIAFCGLQGAATAEDEVCCTAECIKTVEQVKQQMGTSKPCEDFHNYICGNWQGSYETKGSDLKKKALSDLIDLLEKAVMPSAEIYNATNKLIAAYGSCTKQAKNTTALKISLKKVLDRYKLGNWPLLSNDDCAYQEILKRTGPRPLFRYFISKDDDSEPLIFMTVPSDLEPFGFDYADYISSLEPRNEEEADQTETYHYSEFEKSSEEAYKEFIKDSLLLLTNVTKDKAPTIAEDIFLFEKNLSKIAAETKKKTEKMNISQLNDYLGDNFPMDEVLQTDFKVLNITISKKTEVKVESIDYYVKVVKFLKSLTSTAGLSNYIMWKKVRDMAKAEETGLHELYLQYKNKTAIIPEERISNDTRMLCLLQLLKHDIMYSAAANFYSEAKFDREARNDVLKIMRVVNSTFIEVIKKNTWMSNHTKEKAIERITQIVPVIGYPEWVTNNSVINYLYQFVPRIEQSSSFVESFHWLQENEHFQKLFQLTSSYFDKTNEDVTLRSHGFYAVKRNTMGYPAASLATHYRKPGIPRAMNFGTIGTLIAQLLTTAIDRFDDVNKGSKKQNNDFWDDDTATKFCKRSSCLNNTEECYDKEGYHNSSYEQLHDYFGVRVSHIALKQSKQEYENPFLLPGKQFDTEDKIFFTTFGSLYCPYSVNEKKKVEARAFLPEENFPSSLNEIVSQYHDFNTTFDCYGDVNDTCQLMPPQSTHHLGGNAC</sequence>
<dbReference type="GO" id="GO:0046872">
    <property type="term" value="F:metal ion binding"/>
    <property type="evidence" value="ECO:0007669"/>
    <property type="project" value="UniProtKB-KW"/>
</dbReference>
<keyword evidence="6" id="KW-0862">Zinc</keyword>
<evidence type="ECO:0000259" key="10">
    <source>
        <dbReference type="Pfam" id="PF05649"/>
    </source>
</evidence>
<dbReference type="PANTHER" id="PTHR11733">
    <property type="entry name" value="ZINC METALLOPROTEASE FAMILY M13 NEPRILYSIN-RELATED"/>
    <property type="match status" value="1"/>
</dbReference>
<keyword evidence="3" id="KW-0645">Protease</keyword>
<feature type="signal peptide" evidence="8">
    <location>
        <begin position="1"/>
        <end position="23"/>
    </location>
</feature>
<organism evidence="11">
    <name type="scientific">Amblyomma maculatum</name>
    <name type="common">Gulf Coast tick</name>
    <dbReference type="NCBI Taxonomy" id="34609"/>
    <lineage>
        <taxon>Eukaryota</taxon>
        <taxon>Metazoa</taxon>
        <taxon>Ecdysozoa</taxon>
        <taxon>Arthropoda</taxon>
        <taxon>Chelicerata</taxon>
        <taxon>Arachnida</taxon>
        <taxon>Acari</taxon>
        <taxon>Parasitiformes</taxon>
        <taxon>Ixodida</taxon>
        <taxon>Ixodoidea</taxon>
        <taxon>Ixodidae</taxon>
        <taxon>Amblyomminae</taxon>
        <taxon>Amblyomma</taxon>
    </lineage>
</organism>
<dbReference type="SUPFAM" id="SSF55486">
    <property type="entry name" value="Metalloproteases ('zincins'), catalytic domain"/>
    <property type="match status" value="1"/>
</dbReference>
<dbReference type="InterPro" id="IPR008753">
    <property type="entry name" value="Peptidase_M13_N"/>
</dbReference>
<evidence type="ECO:0000256" key="4">
    <source>
        <dbReference type="ARBA" id="ARBA00022723"/>
    </source>
</evidence>
<evidence type="ECO:0000313" key="11">
    <source>
        <dbReference type="EMBL" id="AEO34071.1"/>
    </source>
</evidence>
<evidence type="ECO:0000256" key="3">
    <source>
        <dbReference type="ARBA" id="ARBA00022670"/>
    </source>
</evidence>
<dbReference type="Gene3D" id="1.10.1380.10">
    <property type="entry name" value="Neutral endopeptidase , domain2"/>
    <property type="match status" value="1"/>
</dbReference>
<keyword evidence="5" id="KW-0378">Hydrolase</keyword>
<dbReference type="PANTHER" id="PTHR11733:SF133">
    <property type="entry name" value="PHOSPHATE-REGULATING NEUTRAL ENDOPEPTIDASE PHEX"/>
    <property type="match status" value="1"/>
</dbReference>
<dbReference type="Pfam" id="PF05649">
    <property type="entry name" value="Peptidase_M13_N"/>
    <property type="match status" value="1"/>
</dbReference>
<dbReference type="Pfam" id="PF01431">
    <property type="entry name" value="Peptidase_M13"/>
    <property type="match status" value="1"/>
</dbReference>
<dbReference type="InterPro" id="IPR000718">
    <property type="entry name" value="Peptidase_M13"/>
</dbReference>
<dbReference type="Gene3D" id="3.40.390.10">
    <property type="entry name" value="Collagenase (Catalytic Domain)"/>
    <property type="match status" value="1"/>
</dbReference>
<feature type="domain" description="Peptidase M13 N-terminal" evidence="10">
    <location>
        <begin position="49"/>
        <end position="448"/>
    </location>
</feature>
<accession>G3MKQ3</accession>
<evidence type="ECO:0000259" key="9">
    <source>
        <dbReference type="Pfam" id="PF01431"/>
    </source>
</evidence>
<dbReference type="GO" id="GO:0005886">
    <property type="term" value="C:plasma membrane"/>
    <property type="evidence" value="ECO:0007669"/>
    <property type="project" value="TreeGrafter"/>
</dbReference>
<dbReference type="GO" id="GO:0016485">
    <property type="term" value="P:protein processing"/>
    <property type="evidence" value="ECO:0007669"/>
    <property type="project" value="TreeGrafter"/>
</dbReference>
<keyword evidence="4" id="KW-0479">Metal-binding</keyword>
<evidence type="ECO:0000256" key="7">
    <source>
        <dbReference type="ARBA" id="ARBA00023049"/>
    </source>
</evidence>
<dbReference type="GO" id="GO:0004222">
    <property type="term" value="F:metalloendopeptidase activity"/>
    <property type="evidence" value="ECO:0007669"/>
    <property type="project" value="InterPro"/>
</dbReference>
<evidence type="ECO:0000256" key="2">
    <source>
        <dbReference type="ARBA" id="ARBA00007357"/>
    </source>
</evidence>
<keyword evidence="8" id="KW-0732">Signal</keyword>
<protein>
    <recommendedName>
        <fullName evidence="12">Peptidase M13 N-terminal domain-containing protein</fullName>
    </recommendedName>
</protein>
<reference evidence="11" key="1">
    <citation type="journal article" date="2011" name="PLoS ONE">
        <title>A deep insight into the sialotranscriptome of the gulf coast tick, Amblyomma maculatum.</title>
        <authorList>
            <person name="Karim S."/>
            <person name="Singh P."/>
            <person name="Ribeiro J.M."/>
        </authorList>
    </citation>
    <scope>NUCLEOTIDE SEQUENCE</scope>
    <source>
        <tissue evidence="11">Salivary gland</tissue>
    </source>
</reference>
<evidence type="ECO:0000256" key="5">
    <source>
        <dbReference type="ARBA" id="ARBA00022801"/>
    </source>
</evidence>
<dbReference type="EMBL" id="JO842454">
    <property type="protein sequence ID" value="AEO34071.1"/>
    <property type="molecule type" value="mRNA"/>
</dbReference>
<evidence type="ECO:0000256" key="6">
    <source>
        <dbReference type="ARBA" id="ARBA00022833"/>
    </source>
</evidence>
<keyword evidence="7" id="KW-0482">Metalloprotease</keyword>